<name>A0A6G4WFV7_9HYPH</name>
<dbReference type="Proteomes" id="UP001642900">
    <property type="component" value="Unassembled WGS sequence"/>
</dbReference>
<evidence type="ECO:0000259" key="1">
    <source>
        <dbReference type="Pfam" id="PF10074"/>
    </source>
</evidence>
<dbReference type="AlphaFoldDB" id="A0A6G4WFV7"/>
<organism evidence="2 3">
    <name type="scientific">Allomesorhizobium camelthorni</name>
    <dbReference type="NCBI Taxonomy" id="475069"/>
    <lineage>
        <taxon>Bacteria</taxon>
        <taxon>Pseudomonadati</taxon>
        <taxon>Pseudomonadota</taxon>
        <taxon>Alphaproteobacteria</taxon>
        <taxon>Hyphomicrobiales</taxon>
        <taxon>Phyllobacteriaceae</taxon>
        <taxon>Allomesorhizobium</taxon>
    </lineage>
</organism>
<sequence length="88" mass="10007">MLQPRSNAPIADEVPWSDSVTAYDKEHFTTYMRLLDASADNATEEEMAHLILGIDPAREPERARKALRSHLDRANWMVTTGYKDLFAS</sequence>
<dbReference type="EMBL" id="JAAKZF010000025">
    <property type="protein sequence ID" value="NGO52987.1"/>
    <property type="molecule type" value="Genomic_DNA"/>
</dbReference>
<dbReference type="InterPro" id="IPR018754">
    <property type="entry name" value="RovC-like_DNA-bd"/>
</dbReference>
<reference evidence="2 3" key="1">
    <citation type="submission" date="2020-02" db="EMBL/GenBank/DDBJ databases">
        <title>Genome sequence of strain CCNWXJ40-4.</title>
        <authorList>
            <person name="Gao J."/>
            <person name="Sun J."/>
        </authorList>
    </citation>
    <scope>NUCLEOTIDE SEQUENCE [LARGE SCALE GENOMIC DNA]</scope>
    <source>
        <strain evidence="2 3">CCNWXJ 40-4</strain>
    </source>
</reference>
<protein>
    <submittedName>
        <fullName evidence="2">DUF2285 domain-containing protein</fullName>
    </submittedName>
</protein>
<accession>A0A6G4WFV7</accession>
<proteinExistence type="predicted"/>
<feature type="domain" description="T6SS Transcription factor RovC-like DNA binding" evidence="1">
    <location>
        <begin position="17"/>
        <end position="85"/>
    </location>
</feature>
<evidence type="ECO:0000313" key="3">
    <source>
        <dbReference type="Proteomes" id="UP001642900"/>
    </source>
</evidence>
<dbReference type="Pfam" id="PF10074">
    <property type="entry name" value="RovC_DNA-bd"/>
    <property type="match status" value="1"/>
</dbReference>
<gene>
    <name evidence="2" type="ORF">G6N73_17715</name>
</gene>
<dbReference type="RefSeq" id="WP_165029906.1">
    <property type="nucleotide sequence ID" value="NZ_JAAKZF010000025.1"/>
</dbReference>
<keyword evidence="3" id="KW-1185">Reference proteome</keyword>
<comment type="caution">
    <text evidence="2">The sequence shown here is derived from an EMBL/GenBank/DDBJ whole genome shotgun (WGS) entry which is preliminary data.</text>
</comment>
<evidence type="ECO:0000313" key="2">
    <source>
        <dbReference type="EMBL" id="NGO52987.1"/>
    </source>
</evidence>